<organism evidence="2 3">
    <name type="scientific">Alkalicella caledoniensis</name>
    <dbReference type="NCBI Taxonomy" id="2731377"/>
    <lineage>
        <taxon>Bacteria</taxon>
        <taxon>Bacillati</taxon>
        <taxon>Bacillota</taxon>
        <taxon>Clostridia</taxon>
        <taxon>Eubacteriales</taxon>
        <taxon>Proteinivoracaceae</taxon>
        <taxon>Alkalicella</taxon>
    </lineage>
</organism>
<evidence type="ECO:0000313" key="2">
    <source>
        <dbReference type="EMBL" id="QNO14251.1"/>
    </source>
</evidence>
<proteinExistence type="predicted"/>
<dbReference type="Proteomes" id="UP000516160">
    <property type="component" value="Chromosome"/>
</dbReference>
<dbReference type="EMBL" id="CP058559">
    <property type="protein sequence ID" value="QNO14251.1"/>
    <property type="molecule type" value="Genomic_DNA"/>
</dbReference>
<feature type="transmembrane region" description="Helical" evidence="1">
    <location>
        <begin position="47"/>
        <end position="64"/>
    </location>
</feature>
<dbReference type="PANTHER" id="PTHR40078">
    <property type="entry name" value="INTEGRAL MEMBRANE PROTEIN-RELATED"/>
    <property type="match status" value="1"/>
</dbReference>
<gene>
    <name evidence="2" type="ORF">HYG86_05430</name>
</gene>
<dbReference type="AlphaFoldDB" id="A0A7G9W6D9"/>
<dbReference type="PANTHER" id="PTHR40078:SF1">
    <property type="entry name" value="INTEGRAL MEMBRANE PROTEIN"/>
    <property type="match status" value="1"/>
</dbReference>
<feature type="transmembrane region" description="Helical" evidence="1">
    <location>
        <begin position="103"/>
        <end position="121"/>
    </location>
</feature>
<evidence type="ECO:0000313" key="3">
    <source>
        <dbReference type="Proteomes" id="UP000516160"/>
    </source>
</evidence>
<keyword evidence="1" id="KW-0812">Transmembrane</keyword>
<feature type="transmembrane region" description="Helical" evidence="1">
    <location>
        <begin position="169"/>
        <end position="186"/>
    </location>
</feature>
<reference evidence="2 3" key="1">
    <citation type="submission" date="2020-07" db="EMBL/GenBank/DDBJ databases">
        <title>Alkalicella. sp. LB2 genome.</title>
        <authorList>
            <person name="Postec A."/>
            <person name="Quemeneur M."/>
        </authorList>
    </citation>
    <scope>NUCLEOTIDE SEQUENCE [LARGE SCALE GENOMIC DNA]</scope>
    <source>
        <strain evidence="2 3">LB2</strain>
    </source>
</reference>
<dbReference type="RefSeq" id="WP_213167908.1">
    <property type="nucleotide sequence ID" value="NZ_CP058559.1"/>
</dbReference>
<protein>
    <submittedName>
        <fullName evidence="2">Membrane protein</fullName>
    </submittedName>
</protein>
<evidence type="ECO:0000256" key="1">
    <source>
        <dbReference type="SAM" id="Phobius"/>
    </source>
</evidence>
<keyword evidence="3" id="KW-1185">Reference proteome</keyword>
<feature type="transmembrane region" description="Helical" evidence="1">
    <location>
        <begin position="141"/>
        <end position="163"/>
    </location>
</feature>
<dbReference type="KEGG" id="acae:HYG86_05430"/>
<accession>A0A7G9W6D9</accession>
<dbReference type="Pfam" id="PF19700">
    <property type="entry name" value="DUF6198"/>
    <property type="match status" value="1"/>
</dbReference>
<sequence>MKRWLFYFTGLCIAALGISSIITSDMGAGSWDTVFVGLSNTIGLTPGNWLIVGGGLLVFLNSFISKDRPDFTGFITVLITGILIDLNLKFLELIPLQNVYSRILLFSIGFLLLITGAGTYLQAKFAANPIDNLMLVVHKRFGFSIAVSRLICETSALIMGLLLSGPVSYGTVVIAIFIGPSIQFTYKVMDKIYHKSSNQTLKKAA</sequence>
<keyword evidence="1" id="KW-0472">Membrane</keyword>
<feature type="transmembrane region" description="Helical" evidence="1">
    <location>
        <begin position="71"/>
        <end position="91"/>
    </location>
</feature>
<dbReference type="InterPro" id="IPR038750">
    <property type="entry name" value="YczE/YyaS-like"/>
</dbReference>
<keyword evidence="1" id="KW-1133">Transmembrane helix</keyword>
<name>A0A7G9W6D9_ALKCA</name>